<evidence type="ECO:0000313" key="2">
    <source>
        <dbReference type="EMBL" id="KAF8791045.1"/>
    </source>
</evidence>
<feature type="compositionally biased region" description="Basic residues" evidence="1">
    <location>
        <begin position="212"/>
        <end position="232"/>
    </location>
</feature>
<dbReference type="Proteomes" id="UP000807504">
    <property type="component" value="Unassembled WGS sequence"/>
</dbReference>
<protein>
    <submittedName>
        <fullName evidence="2">Uncharacterized protein</fullName>
    </submittedName>
</protein>
<feature type="compositionally biased region" description="Acidic residues" evidence="1">
    <location>
        <begin position="62"/>
        <end position="80"/>
    </location>
</feature>
<feature type="compositionally biased region" description="Basic and acidic residues" evidence="1">
    <location>
        <begin position="142"/>
        <end position="156"/>
    </location>
</feature>
<feature type="compositionally biased region" description="Basic and acidic residues" evidence="1">
    <location>
        <begin position="87"/>
        <end position="113"/>
    </location>
</feature>
<reference evidence="2" key="1">
    <citation type="journal article" date="2020" name="bioRxiv">
        <title>Chromosome-level reference genome of the European wasp spider Argiope bruennichi: a resource for studies on range expansion and evolutionary adaptation.</title>
        <authorList>
            <person name="Sheffer M.M."/>
            <person name="Hoppe A."/>
            <person name="Krehenwinkel H."/>
            <person name="Uhl G."/>
            <person name="Kuss A.W."/>
            <person name="Jensen L."/>
            <person name="Jensen C."/>
            <person name="Gillespie R.G."/>
            <person name="Hoff K.J."/>
            <person name="Prost S."/>
        </authorList>
    </citation>
    <scope>NUCLEOTIDE SEQUENCE</scope>
</reference>
<keyword evidence="3" id="KW-1185">Reference proteome</keyword>
<name>A0A8T0FKZ4_ARGBR</name>
<proteinExistence type="predicted"/>
<dbReference type="Gene3D" id="1.10.287.700">
    <property type="entry name" value="Helix hairpin bin"/>
    <property type="match status" value="1"/>
</dbReference>
<feature type="region of interest" description="Disordered" evidence="1">
    <location>
        <begin position="55"/>
        <end position="232"/>
    </location>
</feature>
<organism evidence="2 3">
    <name type="scientific">Argiope bruennichi</name>
    <name type="common">Wasp spider</name>
    <name type="synonym">Aranea bruennichi</name>
    <dbReference type="NCBI Taxonomy" id="94029"/>
    <lineage>
        <taxon>Eukaryota</taxon>
        <taxon>Metazoa</taxon>
        <taxon>Ecdysozoa</taxon>
        <taxon>Arthropoda</taxon>
        <taxon>Chelicerata</taxon>
        <taxon>Arachnida</taxon>
        <taxon>Araneae</taxon>
        <taxon>Araneomorphae</taxon>
        <taxon>Entelegynae</taxon>
        <taxon>Araneoidea</taxon>
        <taxon>Araneidae</taxon>
        <taxon>Argiope</taxon>
    </lineage>
</organism>
<gene>
    <name evidence="2" type="ORF">HNY73_005976</name>
</gene>
<comment type="caution">
    <text evidence="2">The sequence shown here is derived from an EMBL/GenBank/DDBJ whole genome shotgun (WGS) entry which is preliminary data.</text>
</comment>
<reference evidence="2" key="2">
    <citation type="submission" date="2020-06" db="EMBL/GenBank/DDBJ databases">
        <authorList>
            <person name="Sheffer M."/>
        </authorList>
    </citation>
    <scope>NUCLEOTIDE SEQUENCE</scope>
</reference>
<dbReference type="EMBL" id="JABXBU010000011">
    <property type="protein sequence ID" value="KAF8791045.1"/>
    <property type="molecule type" value="Genomic_DNA"/>
</dbReference>
<accession>A0A8T0FKZ4</accession>
<evidence type="ECO:0000313" key="3">
    <source>
        <dbReference type="Proteomes" id="UP000807504"/>
    </source>
</evidence>
<feature type="compositionally biased region" description="Basic residues" evidence="1">
    <location>
        <begin position="190"/>
        <end position="200"/>
    </location>
</feature>
<sequence length="232" mass="26247">MPRSHRSTAAKPPKFGSGVTVYLKGTPPVLFYCSDQEIMAEKKRPPPLDLSKIVELMNPNEDQPDYEGEDENPEQEEENLAEMAQPVRERTDNVAQPVRERTADAAQPVRERTANSAQPVRERTANAGQPVRERTANAAQPVRERRDVRTRQKADAHYVINRRHPRGAGPSSVPLIHPQDAYLHEASPPKKSRRSPRKAKGGSSSSADKKKMNQKRKKKQSSKRKKRPNKKR</sequence>
<dbReference type="AlphaFoldDB" id="A0A8T0FKZ4"/>
<evidence type="ECO:0000256" key="1">
    <source>
        <dbReference type="SAM" id="MobiDB-lite"/>
    </source>
</evidence>